<evidence type="ECO:0000313" key="4">
    <source>
        <dbReference type="Proteomes" id="UP000070383"/>
    </source>
</evidence>
<keyword evidence="2" id="KW-1133">Transmembrane helix</keyword>
<dbReference type="Proteomes" id="UP000070383">
    <property type="component" value="Unassembled WGS sequence"/>
</dbReference>
<comment type="caution">
    <text evidence="3">The sequence shown here is derived from an EMBL/GenBank/DDBJ whole genome shotgun (WGS) entry which is preliminary data.</text>
</comment>
<keyword evidence="2" id="KW-0472">Membrane</keyword>
<keyword evidence="1" id="KW-0175">Coiled coil</keyword>
<evidence type="ECO:0000256" key="2">
    <source>
        <dbReference type="SAM" id="Phobius"/>
    </source>
</evidence>
<accession>A0A133KIX6</accession>
<keyword evidence="2" id="KW-0812">Transmembrane</keyword>
<sequence>MTEENNRRPQRPVYRKETSPIQAGKNLSWASIFAGTVTALAIFTVLSLLTAALGFGLFAPTKANPMAGIGIGTGILTIVILLLSFCAGGFIAGYAARSTGMLHGAISWALTVLLLVTLTFNTLALALGLSGNVLGKVLGGLGSATTNITSSVADITGDALSEGLEKAGGAISDVDTKELKDNLEKYLKDTEVAELQPDYLEGQLQESRDEITKAVKDIAINPENKDAIIKDLTQSLKEKAKKISNSADKDAIDRSLALNSSLTEQEASEVSENIYKGLQDASKKAEESIDKANAEIQKLSSKASEKVDDAKQGAESASKKASLGSILIFLGLIFALVVSVFAGKYGENKSKEILR</sequence>
<feature type="transmembrane region" description="Helical" evidence="2">
    <location>
        <begin position="32"/>
        <end position="59"/>
    </location>
</feature>
<dbReference type="EMBL" id="LRPM01000001">
    <property type="protein sequence ID" value="KWZ79426.1"/>
    <property type="molecule type" value="Genomic_DNA"/>
</dbReference>
<dbReference type="AlphaFoldDB" id="A0A133KIX6"/>
<feature type="coiled-coil region" evidence="1">
    <location>
        <begin position="275"/>
        <end position="309"/>
    </location>
</feature>
<feature type="transmembrane region" description="Helical" evidence="2">
    <location>
        <begin position="71"/>
        <end position="96"/>
    </location>
</feature>
<dbReference type="PATRIC" id="fig|33036.3.peg.5"/>
<protein>
    <submittedName>
        <fullName evidence="3">Uncharacterized protein</fullName>
    </submittedName>
</protein>
<evidence type="ECO:0000256" key="1">
    <source>
        <dbReference type="SAM" id="Coils"/>
    </source>
</evidence>
<organism evidence="3 4">
    <name type="scientific">Anaerococcus tetradius</name>
    <dbReference type="NCBI Taxonomy" id="33036"/>
    <lineage>
        <taxon>Bacteria</taxon>
        <taxon>Bacillati</taxon>
        <taxon>Bacillota</taxon>
        <taxon>Tissierellia</taxon>
        <taxon>Tissierellales</taxon>
        <taxon>Peptoniphilaceae</taxon>
        <taxon>Anaerococcus</taxon>
    </lineage>
</organism>
<dbReference type="OrthoDB" id="2154696at2"/>
<name>A0A133KIX6_9FIRM</name>
<reference evidence="4" key="1">
    <citation type="submission" date="2016-01" db="EMBL/GenBank/DDBJ databases">
        <authorList>
            <person name="Mitreva M."/>
            <person name="Pepin K.H."/>
            <person name="Mihindukulasuriya K.A."/>
            <person name="Fulton R."/>
            <person name="Fronick C."/>
            <person name="O'Laughlin M."/>
            <person name="Miner T."/>
            <person name="Herter B."/>
            <person name="Rosa B.A."/>
            <person name="Cordes M."/>
            <person name="Tomlinson C."/>
            <person name="Wollam A."/>
            <person name="Palsikar V.B."/>
            <person name="Mardis E.R."/>
            <person name="Wilson R.K."/>
        </authorList>
    </citation>
    <scope>NUCLEOTIDE SEQUENCE [LARGE SCALE GENOMIC DNA]</scope>
    <source>
        <strain evidence="4">MJR8151</strain>
    </source>
</reference>
<feature type="transmembrane region" description="Helical" evidence="2">
    <location>
        <begin position="321"/>
        <end position="342"/>
    </location>
</feature>
<evidence type="ECO:0000313" key="3">
    <source>
        <dbReference type="EMBL" id="KWZ79426.1"/>
    </source>
</evidence>
<dbReference type="RefSeq" id="WP_060928785.1">
    <property type="nucleotide sequence ID" value="NZ_KQ955244.1"/>
</dbReference>
<proteinExistence type="predicted"/>
<gene>
    <name evidence="3" type="ORF">HMPREF3200_00005</name>
</gene>
<dbReference type="STRING" id="33036.HMPREF3200_00005"/>
<feature type="transmembrane region" description="Helical" evidence="2">
    <location>
        <begin position="108"/>
        <end position="129"/>
    </location>
</feature>
<keyword evidence="4" id="KW-1185">Reference proteome</keyword>